<evidence type="ECO:0000313" key="2">
    <source>
        <dbReference type="EMBL" id="BAB12147.1"/>
    </source>
</evidence>
<name>Q9GMV2_MACFA</name>
<sequence>MQRWRVEWVLTGKCKFKREGVKQDERAKGKRQKLRSQSLLFFHFVMDYNPPPLYPSNTNTTLTQPPKRPRQLHSSRPTKHTPTYQTRMILPICIHNPAIYPQQTGRRTSTIPVNPHLNSHPHTSQIQTTKHNIPPTQPIPILTPNHNPTDSYLNWKPTGNPTPHHYRPSSIHNILHYNSNPNTTGFPN</sequence>
<evidence type="ECO:0000256" key="1">
    <source>
        <dbReference type="SAM" id="MobiDB-lite"/>
    </source>
</evidence>
<dbReference type="AlphaFoldDB" id="Q9GMV2"/>
<accession>Q9GMV2</accession>
<feature type="compositionally biased region" description="Basic residues" evidence="1">
    <location>
        <begin position="67"/>
        <end position="79"/>
    </location>
</feature>
<feature type="region of interest" description="Disordered" evidence="1">
    <location>
        <begin position="53"/>
        <end position="82"/>
    </location>
</feature>
<dbReference type="EMBL" id="AB047623">
    <property type="protein sequence ID" value="BAB12147.1"/>
    <property type="molecule type" value="mRNA"/>
</dbReference>
<proteinExistence type="evidence at transcript level"/>
<reference evidence="2" key="1">
    <citation type="journal article" date="2001" name="Gene">
        <title>Assignment of 118 novel cDNAs of cynomolgus monkey brain to human chromosomes.</title>
        <authorList>
            <person name="Osada N."/>
            <person name="Hida M."/>
            <person name="Kususda J."/>
            <person name="Tanuma R."/>
            <person name="Iseki K."/>
            <person name="Hirata M."/>
            <person name="Suto Y."/>
            <person name="Hirai M."/>
            <person name="Terao K."/>
            <person name="Suzuki Y."/>
            <person name="Sugano S."/>
            <person name="Hashimoto K."/>
        </authorList>
    </citation>
    <scope>NUCLEOTIDE SEQUENCE</scope>
    <source>
        <tissue evidence="2">Brain parietal lobe</tissue>
    </source>
</reference>
<protein>
    <submittedName>
        <fullName evidence="2">Uncharacterized protein</fullName>
    </submittedName>
</protein>
<organism evidence="2">
    <name type="scientific">Macaca fascicularis</name>
    <name type="common">Crab-eating macaque</name>
    <name type="synonym">Cynomolgus monkey</name>
    <dbReference type="NCBI Taxonomy" id="9541"/>
    <lineage>
        <taxon>Eukaryota</taxon>
        <taxon>Metazoa</taxon>
        <taxon>Chordata</taxon>
        <taxon>Craniata</taxon>
        <taxon>Vertebrata</taxon>
        <taxon>Euteleostomi</taxon>
        <taxon>Mammalia</taxon>
        <taxon>Eutheria</taxon>
        <taxon>Euarchontoglires</taxon>
        <taxon>Primates</taxon>
        <taxon>Haplorrhini</taxon>
        <taxon>Catarrhini</taxon>
        <taxon>Cercopithecidae</taxon>
        <taxon>Cercopithecinae</taxon>
        <taxon>Macaca</taxon>
    </lineage>
</organism>
<feature type="compositionally biased region" description="Polar residues" evidence="1">
    <location>
        <begin position="55"/>
        <end position="64"/>
    </location>
</feature>